<feature type="coiled-coil region" evidence="1">
    <location>
        <begin position="397"/>
        <end position="424"/>
    </location>
</feature>
<evidence type="ECO:0000256" key="2">
    <source>
        <dbReference type="SAM" id="SignalP"/>
    </source>
</evidence>
<proteinExistence type="predicted"/>
<dbReference type="Proteomes" id="UP000196368">
    <property type="component" value="Unassembled WGS sequence"/>
</dbReference>
<accession>A0A1Y4DPX4</accession>
<keyword evidence="4" id="KW-1185">Reference proteome</keyword>
<feature type="chain" id="PRO_5012825069" evidence="2">
    <location>
        <begin position="23"/>
        <end position="484"/>
    </location>
</feature>
<evidence type="ECO:0000313" key="3">
    <source>
        <dbReference type="EMBL" id="OUO57421.1"/>
    </source>
</evidence>
<gene>
    <name evidence="3" type="ORF">B5F75_01215</name>
</gene>
<sequence length="484" mass="53777">MSIGKYLVFCLVAASTATSALAQGVGGSAAKMIEKSVTASKLLQQNSSAAFLRETTLKNYFSSLEEFRHALRSNPAWALSPAAASSRKQLQAMGLSLPALPPASADVAAKEKYLQALSDILYREAKALGQIVQANPIPAFRTPHLKTLVEAAKTNGERSLLKPFTVPAPDTFFAAGDPDFSLQVSGVGQVRITPFIPSEDRGSSLYIDPVEYGFFCSHLLAGPQQALDQIAKNDRLPQKQKELMLSVMKNTFSLLDFNFVRKYIIAFNRLPLVETPANTEMEKLYQAQGYAAAQEKRLLQKLKSAGRWTPQDYEAFISWSVYLDPQQAQLLLKAITYLEPDAALLVLAHPLESSLVKKIEGQITHLQNNRHLIWPNGIILSKMPLLQTPQNMQAAWKKELTEYLDILQTRLSKLAQERDFLQRTHQRVSVNALGILGDEPENAAIQTAMQLEISALLARLDPLIEQIQKRIYQIGTELEGMERF</sequence>
<protein>
    <submittedName>
        <fullName evidence="3">Uncharacterized protein</fullName>
    </submittedName>
</protein>
<reference evidence="4" key="1">
    <citation type="submission" date="2017-04" db="EMBL/GenBank/DDBJ databases">
        <title>Function of individual gut microbiota members based on whole genome sequencing of pure cultures obtained from chicken caecum.</title>
        <authorList>
            <person name="Medvecky M."/>
            <person name="Cejkova D."/>
            <person name="Polansky O."/>
            <person name="Karasova D."/>
            <person name="Kubasova T."/>
            <person name="Cizek A."/>
            <person name="Rychlik I."/>
        </authorList>
    </citation>
    <scope>NUCLEOTIDE SEQUENCE [LARGE SCALE GENOMIC DNA]</scope>
    <source>
        <strain evidence="4">An273</strain>
    </source>
</reference>
<name>A0A1Y4DPX4_9BACT</name>
<organism evidence="3 4">
    <name type="scientific">Candidatus Avelusimicrobium gallicola</name>
    <dbReference type="NCBI Taxonomy" id="2562704"/>
    <lineage>
        <taxon>Bacteria</taxon>
        <taxon>Pseudomonadati</taxon>
        <taxon>Elusimicrobiota</taxon>
        <taxon>Elusimicrobia</taxon>
        <taxon>Elusimicrobiales</taxon>
        <taxon>Elusimicrobiaceae</taxon>
        <taxon>Candidatus Avelusimicrobium</taxon>
    </lineage>
</organism>
<evidence type="ECO:0000313" key="4">
    <source>
        <dbReference type="Proteomes" id="UP000196368"/>
    </source>
</evidence>
<feature type="signal peptide" evidence="2">
    <location>
        <begin position="1"/>
        <end position="22"/>
    </location>
</feature>
<comment type="caution">
    <text evidence="3">The sequence shown here is derived from an EMBL/GenBank/DDBJ whole genome shotgun (WGS) entry which is preliminary data.</text>
</comment>
<dbReference type="RefSeq" id="WP_087286704.1">
    <property type="nucleotide sequence ID" value="NZ_NFJD01000001.1"/>
</dbReference>
<keyword evidence="2" id="KW-0732">Signal</keyword>
<dbReference type="AlphaFoldDB" id="A0A1Y4DPX4"/>
<keyword evidence="1" id="KW-0175">Coiled coil</keyword>
<dbReference type="EMBL" id="NFJD01000001">
    <property type="protein sequence ID" value="OUO57421.1"/>
    <property type="molecule type" value="Genomic_DNA"/>
</dbReference>
<evidence type="ECO:0000256" key="1">
    <source>
        <dbReference type="SAM" id="Coils"/>
    </source>
</evidence>